<name>A0AAN6RNP2_9PEZI</name>
<keyword evidence="1" id="KW-0472">Membrane</keyword>
<dbReference type="Proteomes" id="UP001303889">
    <property type="component" value="Unassembled WGS sequence"/>
</dbReference>
<reference evidence="3" key="2">
    <citation type="submission" date="2023-05" db="EMBL/GenBank/DDBJ databases">
        <authorList>
            <consortium name="Lawrence Berkeley National Laboratory"/>
            <person name="Steindorff A."/>
            <person name="Hensen N."/>
            <person name="Bonometti L."/>
            <person name="Westerberg I."/>
            <person name="Brannstrom I.O."/>
            <person name="Guillou S."/>
            <person name="Cros-Aarteil S."/>
            <person name="Calhoun S."/>
            <person name="Haridas S."/>
            <person name="Kuo A."/>
            <person name="Mondo S."/>
            <person name="Pangilinan J."/>
            <person name="Riley R."/>
            <person name="Labutti K."/>
            <person name="Andreopoulos B."/>
            <person name="Lipzen A."/>
            <person name="Chen C."/>
            <person name="Yanf M."/>
            <person name="Daum C."/>
            <person name="Ng V."/>
            <person name="Clum A."/>
            <person name="Ohm R."/>
            <person name="Martin F."/>
            <person name="Silar P."/>
            <person name="Natvig D."/>
            <person name="Lalanne C."/>
            <person name="Gautier V."/>
            <person name="Ament-Velasquez S.L."/>
            <person name="Kruys A."/>
            <person name="Hutchinson M.I."/>
            <person name="Powell A.J."/>
            <person name="Barry K."/>
            <person name="Miller A.N."/>
            <person name="Grigoriev I.V."/>
            <person name="Debuchy R."/>
            <person name="Gladieux P."/>
            <person name="Thoren M.H."/>
            <person name="Johannesson H."/>
        </authorList>
    </citation>
    <scope>NUCLEOTIDE SEQUENCE</scope>
    <source>
        <strain evidence="3">CBS 103.79</strain>
    </source>
</reference>
<organism evidence="3 4">
    <name type="scientific">Staphylotrichum tortipilum</name>
    <dbReference type="NCBI Taxonomy" id="2831512"/>
    <lineage>
        <taxon>Eukaryota</taxon>
        <taxon>Fungi</taxon>
        <taxon>Dikarya</taxon>
        <taxon>Ascomycota</taxon>
        <taxon>Pezizomycotina</taxon>
        <taxon>Sordariomycetes</taxon>
        <taxon>Sordariomycetidae</taxon>
        <taxon>Sordariales</taxon>
        <taxon>Chaetomiaceae</taxon>
        <taxon>Staphylotrichum</taxon>
    </lineage>
</organism>
<dbReference type="AlphaFoldDB" id="A0AAN6RNP2"/>
<evidence type="ECO:0000313" key="3">
    <source>
        <dbReference type="EMBL" id="KAK3897380.1"/>
    </source>
</evidence>
<dbReference type="InterPro" id="IPR051380">
    <property type="entry name" value="pH-response_reg_palI/RIM9"/>
</dbReference>
<proteinExistence type="predicted"/>
<feature type="non-terminal residue" evidence="3">
    <location>
        <position position="209"/>
    </location>
</feature>
<feature type="chain" id="PRO_5043050064" evidence="2">
    <location>
        <begin position="28"/>
        <end position="209"/>
    </location>
</feature>
<evidence type="ECO:0000313" key="4">
    <source>
        <dbReference type="Proteomes" id="UP001303889"/>
    </source>
</evidence>
<dbReference type="GO" id="GO:0005886">
    <property type="term" value="C:plasma membrane"/>
    <property type="evidence" value="ECO:0007669"/>
    <property type="project" value="InterPro"/>
</dbReference>
<feature type="signal peptide" evidence="2">
    <location>
        <begin position="1"/>
        <end position="27"/>
    </location>
</feature>
<comment type="caution">
    <text evidence="3">The sequence shown here is derived from an EMBL/GenBank/DDBJ whole genome shotgun (WGS) entry which is preliminary data.</text>
</comment>
<dbReference type="PANTHER" id="PTHR28013:SF7">
    <property type="entry name" value="PALI-DOMAIN-CONTAINING PROTEIN"/>
    <property type="match status" value="1"/>
</dbReference>
<protein>
    <submittedName>
        <fullName evidence="3">Actin cortical patch SUR7/pH-response regulator pali</fullName>
    </submittedName>
</protein>
<evidence type="ECO:0000256" key="2">
    <source>
        <dbReference type="SAM" id="SignalP"/>
    </source>
</evidence>
<dbReference type="PANTHER" id="PTHR28013">
    <property type="entry name" value="PROTEIN DCV1-RELATED"/>
    <property type="match status" value="1"/>
</dbReference>
<evidence type="ECO:0000256" key="1">
    <source>
        <dbReference type="SAM" id="Phobius"/>
    </source>
</evidence>
<gene>
    <name evidence="3" type="ORF">C8A05DRAFT_19842</name>
</gene>
<dbReference type="EMBL" id="MU856181">
    <property type="protein sequence ID" value="KAK3897380.1"/>
    <property type="molecule type" value="Genomic_DNA"/>
</dbReference>
<keyword evidence="2" id="KW-0732">Signal</keyword>
<feature type="transmembrane region" description="Helical" evidence="1">
    <location>
        <begin position="110"/>
        <end position="129"/>
    </location>
</feature>
<keyword evidence="1" id="KW-1133">Transmembrane helix</keyword>
<accession>A0AAN6RNP2</accession>
<feature type="transmembrane region" description="Helical" evidence="1">
    <location>
        <begin position="182"/>
        <end position="207"/>
    </location>
</feature>
<dbReference type="InterPro" id="IPR009571">
    <property type="entry name" value="SUR7/Rim9-like_fungi"/>
</dbReference>
<dbReference type="Pfam" id="PF06687">
    <property type="entry name" value="SUR7"/>
    <property type="match status" value="1"/>
</dbReference>
<reference evidence="3" key="1">
    <citation type="journal article" date="2023" name="Mol. Phylogenet. Evol.">
        <title>Genome-scale phylogeny and comparative genomics of the fungal order Sordariales.</title>
        <authorList>
            <person name="Hensen N."/>
            <person name="Bonometti L."/>
            <person name="Westerberg I."/>
            <person name="Brannstrom I.O."/>
            <person name="Guillou S."/>
            <person name="Cros-Aarteil S."/>
            <person name="Calhoun S."/>
            <person name="Haridas S."/>
            <person name="Kuo A."/>
            <person name="Mondo S."/>
            <person name="Pangilinan J."/>
            <person name="Riley R."/>
            <person name="LaButti K."/>
            <person name="Andreopoulos B."/>
            <person name="Lipzen A."/>
            <person name="Chen C."/>
            <person name="Yan M."/>
            <person name="Daum C."/>
            <person name="Ng V."/>
            <person name="Clum A."/>
            <person name="Steindorff A."/>
            <person name="Ohm R.A."/>
            <person name="Martin F."/>
            <person name="Silar P."/>
            <person name="Natvig D.O."/>
            <person name="Lalanne C."/>
            <person name="Gautier V."/>
            <person name="Ament-Velasquez S.L."/>
            <person name="Kruys A."/>
            <person name="Hutchinson M.I."/>
            <person name="Powell A.J."/>
            <person name="Barry K."/>
            <person name="Miller A.N."/>
            <person name="Grigoriev I.V."/>
            <person name="Debuchy R."/>
            <person name="Gladieux P."/>
            <person name="Hiltunen Thoren M."/>
            <person name="Johannesson H."/>
        </authorList>
    </citation>
    <scope>NUCLEOTIDE SEQUENCE</scope>
    <source>
        <strain evidence="3">CBS 103.79</strain>
    </source>
</reference>
<sequence>MAGFVHHIGTFLLFVATILLLIACISAPVVPDIALLQVDLGSGVGNTTRRGTITFGTFGYCQSNFTATTTASNCSRPHIGYAPATLLATADGTPFSTYAGSATHALTHALALHPVACALEFLAVILLALSSTPTFAAALTALLALLATALACVLDFVLFSIVRSNVGDWGVERTGSEAGYGAAVWVVLVAGVVEVVGVGVVVGACCVGR</sequence>
<keyword evidence="1" id="KW-0812">Transmembrane</keyword>
<dbReference type="GO" id="GO:0032153">
    <property type="term" value="C:cell division site"/>
    <property type="evidence" value="ECO:0007669"/>
    <property type="project" value="TreeGrafter"/>
</dbReference>
<feature type="transmembrane region" description="Helical" evidence="1">
    <location>
        <begin position="136"/>
        <end position="162"/>
    </location>
</feature>
<dbReference type="GO" id="GO:0035838">
    <property type="term" value="C:growing cell tip"/>
    <property type="evidence" value="ECO:0007669"/>
    <property type="project" value="TreeGrafter"/>
</dbReference>
<keyword evidence="4" id="KW-1185">Reference proteome</keyword>